<evidence type="ECO:0000313" key="1">
    <source>
        <dbReference type="EMBL" id="NPT60327.1"/>
    </source>
</evidence>
<sequence length="65" mass="7154">MDILKITANSGMIVILNDRIGSEEYRSVYGSIQALQRFADALLVSAENETRDKRPGVRASLPSSE</sequence>
<dbReference type="Proteomes" id="UP000655523">
    <property type="component" value="Unassembled WGS sequence"/>
</dbReference>
<gene>
    <name evidence="1" type="ORF">GNZ13_38670</name>
</gene>
<keyword evidence="2" id="KW-1185">Reference proteome</keyword>
<comment type="caution">
    <text evidence="1">The sequence shown here is derived from an EMBL/GenBank/DDBJ whole genome shotgun (WGS) entry which is preliminary data.</text>
</comment>
<accession>A0A972SMM3</accession>
<dbReference type="RefSeq" id="WP_172175018.1">
    <property type="nucleotide sequence ID" value="NZ_WOEZ01000215.1"/>
</dbReference>
<protein>
    <submittedName>
        <fullName evidence="1">Uncharacterized protein</fullName>
    </submittedName>
</protein>
<reference evidence="1 2" key="1">
    <citation type="submission" date="2019-11" db="EMBL/GenBank/DDBJ databases">
        <title>Metabolism of dissolved organic matter in forest soils.</title>
        <authorList>
            <person name="Cyle K.T."/>
            <person name="Wilhelm R.C."/>
            <person name="Martinez C.E."/>
        </authorList>
    </citation>
    <scope>NUCLEOTIDE SEQUENCE [LARGE SCALE GENOMIC DNA]</scope>
    <source>
        <strain evidence="1 2">5N</strain>
    </source>
</reference>
<name>A0A972SMM3_9BURK</name>
<dbReference type="EMBL" id="WOEZ01000215">
    <property type="protein sequence ID" value="NPT60327.1"/>
    <property type="molecule type" value="Genomic_DNA"/>
</dbReference>
<organism evidence="1 2">
    <name type="scientific">Paraburkholderia elongata</name>
    <dbReference type="NCBI Taxonomy" id="2675747"/>
    <lineage>
        <taxon>Bacteria</taxon>
        <taxon>Pseudomonadati</taxon>
        <taxon>Pseudomonadota</taxon>
        <taxon>Betaproteobacteria</taxon>
        <taxon>Burkholderiales</taxon>
        <taxon>Burkholderiaceae</taxon>
        <taxon>Paraburkholderia</taxon>
    </lineage>
</organism>
<dbReference type="AlphaFoldDB" id="A0A972SMM3"/>
<evidence type="ECO:0000313" key="2">
    <source>
        <dbReference type="Proteomes" id="UP000655523"/>
    </source>
</evidence>
<proteinExistence type="predicted"/>